<protein>
    <submittedName>
        <fullName evidence="1">Uncharacterized protein</fullName>
    </submittedName>
</protein>
<comment type="caution">
    <text evidence="1">The sequence shown here is derived from an EMBL/GenBank/DDBJ whole genome shotgun (WGS) entry which is preliminary data.</text>
</comment>
<name>A0A9W9HQZ4_9EURO</name>
<proteinExistence type="predicted"/>
<reference evidence="1" key="1">
    <citation type="submission" date="2022-11" db="EMBL/GenBank/DDBJ databases">
        <authorList>
            <person name="Petersen C."/>
        </authorList>
    </citation>
    <scope>NUCLEOTIDE SEQUENCE</scope>
    <source>
        <strain evidence="1">IBT 21917</strain>
    </source>
</reference>
<dbReference type="AlphaFoldDB" id="A0A9W9HQZ4"/>
<gene>
    <name evidence="1" type="ORF">N7492_010304</name>
</gene>
<evidence type="ECO:0000313" key="1">
    <source>
        <dbReference type="EMBL" id="KAJ5152009.1"/>
    </source>
</evidence>
<keyword evidence="2" id="KW-1185">Reference proteome</keyword>
<sequence length="387" mass="42334">MHGYSLAKCLPLVIEDQGAGFVNDSRDTLAKGGGEYLDALTSWLEDLGLGYSAQISYNLPLDMQTNIDRVDAPECESLGFNDNIDGYRQFAGLADVAQKSLLGLINYASSGGINQIVLHGQTFNGDYPETTWPGYLTFFLLFAESSTDKQATCMEVGKVSYTDPQPGTLYTSKDLVDAGSTYTYLNPDNLNLPNVYTSGVSEIQRFADAGLPVVLSGGLPGYYPSGEESEDSRVVQELHKLYDSPNVHAAKNGELGGQTRDTPNPAPSTGFDIRRGCLVPGVPDYDLGRLRQHIQTCGRRYRVIVLMGDLEIRRRALEGTAKHVRREDHRDKLNTTHHLTSLVSWLDISGLHNVLGIGYYSTEFSWPPSESSGNVSADGAYLSFPQV</sequence>
<dbReference type="Proteomes" id="UP001146351">
    <property type="component" value="Unassembled WGS sequence"/>
</dbReference>
<evidence type="ECO:0000313" key="2">
    <source>
        <dbReference type="Proteomes" id="UP001146351"/>
    </source>
</evidence>
<dbReference type="EMBL" id="JAPQKO010000008">
    <property type="protein sequence ID" value="KAJ5152009.1"/>
    <property type="molecule type" value="Genomic_DNA"/>
</dbReference>
<reference evidence="1" key="2">
    <citation type="journal article" date="2023" name="IMA Fungus">
        <title>Comparative genomic study of the Penicillium genus elucidates a diverse pangenome and 15 lateral gene transfer events.</title>
        <authorList>
            <person name="Petersen C."/>
            <person name="Sorensen T."/>
            <person name="Nielsen M.R."/>
            <person name="Sondergaard T.E."/>
            <person name="Sorensen J.L."/>
            <person name="Fitzpatrick D.A."/>
            <person name="Frisvad J.C."/>
            <person name="Nielsen K.L."/>
        </authorList>
    </citation>
    <scope>NUCLEOTIDE SEQUENCE</scope>
    <source>
        <strain evidence="1">IBT 21917</strain>
    </source>
</reference>
<accession>A0A9W9HQZ4</accession>
<dbReference type="OrthoDB" id="2588159at2759"/>
<organism evidence="1 2">
    <name type="scientific">Penicillium capsulatum</name>
    <dbReference type="NCBI Taxonomy" id="69766"/>
    <lineage>
        <taxon>Eukaryota</taxon>
        <taxon>Fungi</taxon>
        <taxon>Dikarya</taxon>
        <taxon>Ascomycota</taxon>
        <taxon>Pezizomycotina</taxon>
        <taxon>Eurotiomycetes</taxon>
        <taxon>Eurotiomycetidae</taxon>
        <taxon>Eurotiales</taxon>
        <taxon>Aspergillaceae</taxon>
        <taxon>Penicillium</taxon>
    </lineage>
</organism>